<dbReference type="EMBL" id="JAUUTY010000315">
    <property type="protein sequence ID" value="KAK1602058.1"/>
    <property type="molecule type" value="Genomic_DNA"/>
</dbReference>
<feature type="domain" description="Protein kinase" evidence="4">
    <location>
        <begin position="1"/>
        <end position="93"/>
    </location>
</feature>
<dbReference type="EC" id="2.3.2.27" evidence="2"/>
<sequence length="93" mass="10042">MPGARLCGLRVHGERQPLEHAPPRPGRHAALVWYDPIRMAGEVATAVAFLHSTRPDPIIHRDLKPANILLDQNLASKIGDVGLSTTLLLPAAT</sequence>
<dbReference type="PANTHER" id="PTHR45647:SF15">
    <property type="entry name" value="U-BOX DOMAIN-CONTAINING PROTEIN 35"/>
    <property type="match status" value="1"/>
</dbReference>
<dbReference type="Pfam" id="PF00069">
    <property type="entry name" value="Pkinase"/>
    <property type="match status" value="1"/>
</dbReference>
<comment type="catalytic activity">
    <reaction evidence="1">
        <text>S-ubiquitinyl-[E2 ubiquitin-conjugating enzyme]-L-cysteine + [acceptor protein]-L-lysine = [E2 ubiquitin-conjugating enzyme]-L-cysteine + N(6)-ubiquitinyl-[acceptor protein]-L-lysine.</text>
        <dbReference type="EC" id="2.3.2.27"/>
    </reaction>
</comment>
<evidence type="ECO:0000256" key="1">
    <source>
        <dbReference type="ARBA" id="ARBA00000900"/>
    </source>
</evidence>
<keyword evidence="3" id="KW-0833">Ubl conjugation pathway</keyword>
<evidence type="ECO:0000313" key="5">
    <source>
        <dbReference type="EMBL" id="KAK1602058.1"/>
    </source>
</evidence>
<dbReference type="GO" id="GO:0004672">
    <property type="term" value="F:protein kinase activity"/>
    <property type="evidence" value="ECO:0007669"/>
    <property type="project" value="InterPro"/>
</dbReference>
<dbReference type="InterPro" id="IPR000719">
    <property type="entry name" value="Prot_kinase_dom"/>
</dbReference>
<evidence type="ECO:0000256" key="3">
    <source>
        <dbReference type="ARBA" id="ARBA00022786"/>
    </source>
</evidence>
<gene>
    <name evidence="5" type="ORF">QYE76_007954</name>
</gene>
<accession>A0AAD8VEB3</accession>
<dbReference type="InterPro" id="IPR008271">
    <property type="entry name" value="Ser/Thr_kinase_AS"/>
</dbReference>
<dbReference type="SUPFAM" id="SSF56112">
    <property type="entry name" value="Protein kinase-like (PK-like)"/>
    <property type="match status" value="1"/>
</dbReference>
<name>A0AAD8VEB3_LOLMU</name>
<dbReference type="InterPro" id="IPR011009">
    <property type="entry name" value="Kinase-like_dom_sf"/>
</dbReference>
<dbReference type="InterPro" id="IPR051348">
    <property type="entry name" value="U-box_ubiquitin_ligases"/>
</dbReference>
<dbReference type="PROSITE" id="PS50011">
    <property type="entry name" value="PROTEIN_KINASE_DOM"/>
    <property type="match status" value="1"/>
</dbReference>
<comment type="caution">
    <text evidence="5">The sequence shown here is derived from an EMBL/GenBank/DDBJ whole genome shotgun (WGS) entry which is preliminary data.</text>
</comment>
<dbReference type="AlphaFoldDB" id="A0AAD8VEB3"/>
<evidence type="ECO:0000256" key="2">
    <source>
        <dbReference type="ARBA" id="ARBA00012483"/>
    </source>
</evidence>
<dbReference type="GO" id="GO:0005524">
    <property type="term" value="F:ATP binding"/>
    <property type="evidence" value="ECO:0007669"/>
    <property type="project" value="InterPro"/>
</dbReference>
<dbReference type="GO" id="GO:0061630">
    <property type="term" value="F:ubiquitin protein ligase activity"/>
    <property type="evidence" value="ECO:0007669"/>
    <property type="project" value="UniProtKB-EC"/>
</dbReference>
<dbReference type="PANTHER" id="PTHR45647">
    <property type="entry name" value="OS02G0152300 PROTEIN"/>
    <property type="match status" value="1"/>
</dbReference>
<organism evidence="5 6">
    <name type="scientific">Lolium multiflorum</name>
    <name type="common">Italian ryegrass</name>
    <name type="synonym">Lolium perenne subsp. multiflorum</name>
    <dbReference type="NCBI Taxonomy" id="4521"/>
    <lineage>
        <taxon>Eukaryota</taxon>
        <taxon>Viridiplantae</taxon>
        <taxon>Streptophyta</taxon>
        <taxon>Embryophyta</taxon>
        <taxon>Tracheophyta</taxon>
        <taxon>Spermatophyta</taxon>
        <taxon>Magnoliopsida</taxon>
        <taxon>Liliopsida</taxon>
        <taxon>Poales</taxon>
        <taxon>Poaceae</taxon>
        <taxon>BOP clade</taxon>
        <taxon>Pooideae</taxon>
        <taxon>Poodae</taxon>
        <taxon>Poeae</taxon>
        <taxon>Poeae Chloroplast Group 2 (Poeae type)</taxon>
        <taxon>Loliodinae</taxon>
        <taxon>Loliinae</taxon>
        <taxon>Lolium</taxon>
    </lineage>
</organism>
<dbReference type="PROSITE" id="PS00108">
    <property type="entry name" value="PROTEIN_KINASE_ST"/>
    <property type="match status" value="1"/>
</dbReference>
<dbReference type="Proteomes" id="UP001231189">
    <property type="component" value="Unassembled WGS sequence"/>
</dbReference>
<proteinExistence type="predicted"/>
<evidence type="ECO:0000313" key="6">
    <source>
        <dbReference type="Proteomes" id="UP001231189"/>
    </source>
</evidence>
<dbReference type="Gene3D" id="1.10.510.10">
    <property type="entry name" value="Transferase(Phosphotransferase) domain 1"/>
    <property type="match status" value="1"/>
</dbReference>
<reference evidence="5" key="1">
    <citation type="submission" date="2023-07" db="EMBL/GenBank/DDBJ databases">
        <title>A chromosome-level genome assembly of Lolium multiflorum.</title>
        <authorList>
            <person name="Chen Y."/>
            <person name="Copetti D."/>
            <person name="Kolliker R."/>
            <person name="Studer B."/>
        </authorList>
    </citation>
    <scope>NUCLEOTIDE SEQUENCE</scope>
    <source>
        <strain evidence="5">02402/16</strain>
        <tissue evidence="5">Leaf</tissue>
    </source>
</reference>
<protein>
    <recommendedName>
        <fullName evidence="2">RING-type E3 ubiquitin transferase</fullName>
        <ecNumber evidence="2">2.3.2.27</ecNumber>
    </recommendedName>
</protein>
<evidence type="ECO:0000259" key="4">
    <source>
        <dbReference type="PROSITE" id="PS50011"/>
    </source>
</evidence>
<keyword evidence="6" id="KW-1185">Reference proteome</keyword>